<accession>A0ABT3CC55</accession>
<dbReference type="Proteomes" id="UP001526201">
    <property type="component" value="Unassembled WGS sequence"/>
</dbReference>
<organism evidence="2 3">
    <name type="scientific">Mycolicibacterium komossense</name>
    <dbReference type="NCBI Taxonomy" id="1779"/>
    <lineage>
        <taxon>Bacteria</taxon>
        <taxon>Bacillati</taxon>
        <taxon>Actinomycetota</taxon>
        <taxon>Actinomycetes</taxon>
        <taxon>Mycobacteriales</taxon>
        <taxon>Mycobacteriaceae</taxon>
        <taxon>Mycolicibacterium</taxon>
    </lineage>
</organism>
<comment type="caution">
    <text evidence="2">The sequence shown here is derived from an EMBL/GenBank/DDBJ whole genome shotgun (WGS) entry which is preliminary data.</text>
</comment>
<protein>
    <submittedName>
        <fullName evidence="2">Cytoplasmic protein</fullName>
    </submittedName>
</protein>
<dbReference type="PANTHER" id="PTHR37947:SF1">
    <property type="entry name" value="BLL2462 PROTEIN"/>
    <property type="match status" value="1"/>
</dbReference>
<dbReference type="Gene3D" id="3.40.50.880">
    <property type="match status" value="1"/>
</dbReference>
<sequence length="246" mass="26689">MRVLLLGESWHVHLIHQKGFDSFTNSEYTEGGAEFKEAVRNRGWQVDHIPAHRIADDMPQTVEGLAAYDCVVISDVGSNTFLLTPSVFKNSLPGVNRLQLIADYVRQGGALLMVGGYLSFSGIEGKAHYARSPISDLLPVELLVGDDRVEAPQGVKPVVVKEHPALPASRDWPAVLGYNATIAKPEAEVLVTVDDAPLVAVGTAGDGRVAVFTSDLAPHWAPPPFLAWDGYGDLWHQLFTWLSAGE</sequence>
<dbReference type="InterPro" id="IPR010768">
    <property type="entry name" value="GATase1-like"/>
</dbReference>
<dbReference type="CDD" id="cd03143">
    <property type="entry name" value="A4_beta-galactosidase_middle_domain"/>
    <property type="match status" value="1"/>
</dbReference>
<dbReference type="Pfam" id="PF07090">
    <property type="entry name" value="GATase1_like"/>
    <property type="match status" value="1"/>
</dbReference>
<dbReference type="PANTHER" id="PTHR37947">
    <property type="entry name" value="BLL2462 PROTEIN"/>
    <property type="match status" value="1"/>
</dbReference>
<dbReference type="EMBL" id="JACKTY010000029">
    <property type="protein sequence ID" value="MCV7227053.1"/>
    <property type="molecule type" value="Genomic_DNA"/>
</dbReference>
<dbReference type="SUPFAM" id="SSF52317">
    <property type="entry name" value="Class I glutamine amidotransferase-like"/>
    <property type="match status" value="1"/>
</dbReference>
<keyword evidence="3" id="KW-1185">Reference proteome</keyword>
<feature type="domain" description="Putative glutamine amidotransferase" evidence="1">
    <location>
        <begin position="2"/>
        <end position="243"/>
    </location>
</feature>
<dbReference type="InterPro" id="IPR029062">
    <property type="entry name" value="Class_I_gatase-like"/>
</dbReference>
<proteinExistence type="predicted"/>
<dbReference type="RefSeq" id="WP_264067979.1">
    <property type="nucleotide sequence ID" value="NZ_JACKTY010000029.1"/>
</dbReference>
<evidence type="ECO:0000313" key="3">
    <source>
        <dbReference type="Proteomes" id="UP001526201"/>
    </source>
</evidence>
<name>A0ABT3CC55_9MYCO</name>
<evidence type="ECO:0000259" key="1">
    <source>
        <dbReference type="Pfam" id="PF07090"/>
    </source>
</evidence>
<reference evidence="2 3" key="1">
    <citation type="journal article" date="2022" name="BMC Genomics">
        <title>Comparative genome analysis of mycobacteria focusing on tRNA and non-coding RNA.</title>
        <authorList>
            <person name="Behra P.R.K."/>
            <person name="Pettersson B.M.F."/>
            <person name="Ramesh M."/>
            <person name="Das S."/>
            <person name="Dasgupta S."/>
            <person name="Kirsebom L.A."/>
        </authorList>
    </citation>
    <scope>NUCLEOTIDE SEQUENCE [LARGE SCALE GENOMIC DNA]</scope>
    <source>
        <strain evidence="2 3">DSM 44078</strain>
    </source>
</reference>
<gene>
    <name evidence="2" type="ORF">H7J73_13540</name>
</gene>
<evidence type="ECO:0000313" key="2">
    <source>
        <dbReference type="EMBL" id="MCV7227053.1"/>
    </source>
</evidence>